<evidence type="ECO:0000256" key="4">
    <source>
        <dbReference type="ARBA" id="ARBA00022692"/>
    </source>
</evidence>
<evidence type="ECO:0000256" key="1">
    <source>
        <dbReference type="ARBA" id="ARBA00022475"/>
    </source>
</evidence>
<evidence type="ECO:0000256" key="8">
    <source>
        <dbReference type="HAMAP-Rule" id="MF_00509"/>
    </source>
</evidence>
<accession>A0A1X7AH50</accession>
<dbReference type="SUPFAM" id="SSF64383">
    <property type="entry name" value="Cell-division protein ZipA, C-terminal domain"/>
    <property type="match status" value="1"/>
</dbReference>
<dbReference type="PANTHER" id="PTHR38685">
    <property type="entry name" value="CELL DIVISION PROTEIN ZIPA"/>
    <property type="match status" value="1"/>
</dbReference>
<keyword evidence="5 8" id="KW-1133">Transmembrane helix</keyword>
<dbReference type="AlphaFoldDB" id="A0A1X7AH50"/>
<keyword evidence="7 8" id="KW-0131">Cell cycle</keyword>
<evidence type="ECO:0000256" key="10">
    <source>
        <dbReference type="SAM" id="MobiDB-lite"/>
    </source>
</evidence>
<dbReference type="SMART" id="SM00771">
    <property type="entry name" value="ZipA_C"/>
    <property type="match status" value="1"/>
</dbReference>
<dbReference type="InterPro" id="IPR007449">
    <property type="entry name" value="ZipA_FtsZ-bd_C"/>
</dbReference>
<reference evidence="12 13" key="1">
    <citation type="submission" date="2017-03" db="EMBL/GenBank/DDBJ databases">
        <authorList>
            <person name="Afonso C.L."/>
            <person name="Miller P.J."/>
            <person name="Scott M.A."/>
            <person name="Spackman E."/>
            <person name="Goraichik I."/>
            <person name="Dimitrov K.M."/>
            <person name="Suarez D.L."/>
            <person name="Swayne D.E."/>
        </authorList>
    </citation>
    <scope>NUCLEOTIDE SEQUENCE [LARGE SCALE GENOMIC DNA]</scope>
    <source>
        <strain evidence="12">SB41UT1</strain>
    </source>
</reference>
<dbReference type="HAMAP" id="MF_00509">
    <property type="entry name" value="ZipA"/>
    <property type="match status" value="1"/>
</dbReference>
<keyword evidence="1 8" id="KW-1003">Cell membrane</keyword>
<dbReference type="Gene3D" id="3.30.1400.10">
    <property type="entry name" value="ZipA, C-terminal FtsZ-binding domain"/>
    <property type="match status" value="1"/>
</dbReference>
<sequence length="409" mass="45039">MRDWLVILGVLVVLGVLADGLRRIWLSRRRANELNFGLEDVHGHEADYGSELPNGGARVLGAAGHRSEAEPVAAAPAKNAAAERKNHERERAEPFLGDDEGEDPLAGVVSAPRTVAPSVSQSARKPVTPSPRKEDVVQAAAAEVQVAPVVEPAQPEALTTGRERGWSDQGQQALELDEPVPTLMELDEPIIDEPLPEPVLKIEVDDIRTPVREPVAEPVAPKRSFAAAKHDEPVVHDEDSFAVELDEDQIISEKEELTTPKEEVLVINVVAPKDAPFTGDRLLHFFQSEGLRFGDLNIFHRHVQEDGTGQVLFSVANGVEPGTFNLRSMENSYTPVLSFFLGLPGPAEPHQAFRIMVECVHNLSREMGGSLKDEQHSVLTAQTLEHYRQRICDYERRHLAPRRKAPARA</sequence>
<feature type="compositionally biased region" description="Basic and acidic residues" evidence="10">
    <location>
        <begin position="81"/>
        <end position="93"/>
    </location>
</feature>
<dbReference type="Proteomes" id="UP000196573">
    <property type="component" value="Unassembled WGS sequence"/>
</dbReference>
<evidence type="ECO:0000256" key="3">
    <source>
        <dbReference type="ARBA" id="ARBA00022618"/>
    </source>
</evidence>
<gene>
    <name evidence="8 12" type="primary">zipA</name>
    <name evidence="12" type="ORF">EHSB41UT_01350</name>
</gene>
<protein>
    <recommendedName>
        <fullName evidence="8 9">Cell division protein ZipA</fullName>
    </recommendedName>
</protein>
<proteinExistence type="inferred from homology"/>
<evidence type="ECO:0000256" key="5">
    <source>
        <dbReference type="ARBA" id="ARBA00022989"/>
    </source>
</evidence>
<feature type="compositionally biased region" description="Low complexity" evidence="10">
    <location>
        <begin position="70"/>
        <end position="80"/>
    </location>
</feature>
<dbReference type="InterPro" id="IPR011919">
    <property type="entry name" value="Cell_div_ZipA"/>
</dbReference>
<feature type="region of interest" description="Disordered" evidence="10">
    <location>
        <begin position="63"/>
        <end position="106"/>
    </location>
</feature>
<comment type="subcellular location">
    <subcellularLocation>
        <location evidence="8">Cell inner membrane</location>
        <topology evidence="8">Single-pass type I membrane protein</topology>
    </subcellularLocation>
    <text evidence="8">Localizes to the Z ring in an FtsZ-dependent manner.</text>
</comment>
<comment type="function">
    <text evidence="8 9">Essential cell division protein that stabilizes the FtsZ protofilaments by cross-linking them and that serves as a cytoplasmic membrane anchor for the Z ring. Also required for the recruitment to the septal ring of downstream cell division proteins.</text>
</comment>
<dbReference type="PANTHER" id="PTHR38685:SF1">
    <property type="entry name" value="CELL DIVISION PROTEIN ZIPA"/>
    <property type="match status" value="1"/>
</dbReference>
<dbReference type="EMBL" id="FWPT01000003">
    <property type="protein sequence ID" value="SMA41882.1"/>
    <property type="molecule type" value="Genomic_DNA"/>
</dbReference>
<feature type="region of interest" description="Disordered" evidence="10">
    <location>
        <begin position="113"/>
        <end position="132"/>
    </location>
</feature>
<evidence type="ECO:0000313" key="13">
    <source>
        <dbReference type="Proteomes" id="UP000196573"/>
    </source>
</evidence>
<comment type="similarity">
    <text evidence="8 9">Belongs to the ZipA family.</text>
</comment>
<evidence type="ECO:0000313" key="12">
    <source>
        <dbReference type="EMBL" id="SMA41882.1"/>
    </source>
</evidence>
<keyword evidence="6 8" id="KW-0472">Membrane</keyword>
<keyword evidence="3 8" id="KW-0132">Cell division</keyword>
<keyword evidence="4 8" id="KW-0812">Transmembrane</keyword>
<dbReference type="GO" id="GO:0000917">
    <property type="term" value="P:division septum assembly"/>
    <property type="evidence" value="ECO:0007669"/>
    <property type="project" value="TreeGrafter"/>
</dbReference>
<dbReference type="GO" id="GO:0032153">
    <property type="term" value="C:cell division site"/>
    <property type="evidence" value="ECO:0007669"/>
    <property type="project" value="UniProtKB-UniRule"/>
</dbReference>
<evidence type="ECO:0000256" key="2">
    <source>
        <dbReference type="ARBA" id="ARBA00022519"/>
    </source>
</evidence>
<name>A0A1X7AH50_9GAMM</name>
<dbReference type="GO" id="GO:0043093">
    <property type="term" value="P:FtsZ-dependent cytokinesis"/>
    <property type="evidence" value="ECO:0007669"/>
    <property type="project" value="UniProtKB-UniRule"/>
</dbReference>
<keyword evidence="13" id="KW-1185">Reference proteome</keyword>
<dbReference type="GO" id="GO:0005886">
    <property type="term" value="C:plasma membrane"/>
    <property type="evidence" value="ECO:0007669"/>
    <property type="project" value="UniProtKB-SubCell"/>
</dbReference>
<comment type="subunit">
    <text evidence="8">Interacts with FtsZ via their C-terminal domains.</text>
</comment>
<dbReference type="Pfam" id="PF04354">
    <property type="entry name" value="ZipA_C"/>
    <property type="match status" value="1"/>
</dbReference>
<dbReference type="InterPro" id="IPR036765">
    <property type="entry name" value="ZipA_FtsZ-bd_C_sf"/>
</dbReference>
<evidence type="ECO:0000256" key="9">
    <source>
        <dbReference type="RuleBase" id="RU003612"/>
    </source>
</evidence>
<evidence type="ECO:0000259" key="11">
    <source>
        <dbReference type="SMART" id="SM00771"/>
    </source>
</evidence>
<keyword evidence="2 8" id="KW-0997">Cell inner membrane</keyword>
<evidence type="ECO:0000256" key="6">
    <source>
        <dbReference type="ARBA" id="ARBA00023136"/>
    </source>
</evidence>
<organism evidence="12 13">
    <name type="scientific">Parendozoicomonas haliclonae</name>
    <dbReference type="NCBI Taxonomy" id="1960125"/>
    <lineage>
        <taxon>Bacteria</taxon>
        <taxon>Pseudomonadati</taxon>
        <taxon>Pseudomonadota</taxon>
        <taxon>Gammaproteobacteria</taxon>
        <taxon>Oceanospirillales</taxon>
        <taxon>Endozoicomonadaceae</taxon>
        <taxon>Parendozoicomonas</taxon>
    </lineage>
</organism>
<dbReference type="NCBIfam" id="TIGR02205">
    <property type="entry name" value="septum_zipA"/>
    <property type="match status" value="1"/>
</dbReference>
<feature type="domain" description="ZipA C-terminal FtsZ-binding" evidence="11">
    <location>
        <begin position="261"/>
        <end position="391"/>
    </location>
</feature>
<evidence type="ECO:0000256" key="7">
    <source>
        <dbReference type="ARBA" id="ARBA00023306"/>
    </source>
</evidence>